<dbReference type="EMBL" id="BTPD01000001">
    <property type="protein sequence ID" value="GMQ27639.1"/>
    <property type="molecule type" value="Genomic_DNA"/>
</dbReference>
<accession>A0ABQ6PIC9</accession>
<dbReference type="RefSeq" id="WP_338222446.1">
    <property type="nucleotide sequence ID" value="NZ_BTPD01000001.1"/>
</dbReference>
<reference evidence="2 3" key="1">
    <citation type="submission" date="2023-08" db="EMBL/GenBank/DDBJ databases">
        <title>Draft genome sequence of Algoriphagus confluentis.</title>
        <authorList>
            <person name="Takatani N."/>
            <person name="Hosokawa M."/>
            <person name="Sawabe T."/>
        </authorList>
    </citation>
    <scope>NUCLEOTIDE SEQUENCE [LARGE SCALE GENOMIC DNA]</scope>
    <source>
        <strain evidence="2 3">NBRC 111222</strain>
    </source>
</reference>
<evidence type="ECO:0008006" key="4">
    <source>
        <dbReference type="Google" id="ProtNLM"/>
    </source>
</evidence>
<keyword evidence="1" id="KW-0812">Transmembrane</keyword>
<evidence type="ECO:0000313" key="2">
    <source>
        <dbReference type="EMBL" id="GMQ27639.1"/>
    </source>
</evidence>
<keyword evidence="1" id="KW-0472">Membrane</keyword>
<dbReference type="Proteomes" id="UP001338309">
    <property type="component" value="Unassembled WGS sequence"/>
</dbReference>
<proteinExistence type="predicted"/>
<organism evidence="2 3">
    <name type="scientific">Algoriphagus confluentis</name>
    <dbReference type="NCBI Taxonomy" id="1697556"/>
    <lineage>
        <taxon>Bacteria</taxon>
        <taxon>Pseudomonadati</taxon>
        <taxon>Bacteroidota</taxon>
        <taxon>Cytophagia</taxon>
        <taxon>Cytophagales</taxon>
        <taxon>Cyclobacteriaceae</taxon>
        <taxon>Algoriphagus</taxon>
    </lineage>
</organism>
<name>A0ABQ6PIC9_9BACT</name>
<evidence type="ECO:0000256" key="1">
    <source>
        <dbReference type="SAM" id="Phobius"/>
    </source>
</evidence>
<feature type="transmembrane region" description="Helical" evidence="1">
    <location>
        <begin position="12"/>
        <end position="33"/>
    </location>
</feature>
<feature type="transmembrane region" description="Helical" evidence="1">
    <location>
        <begin position="42"/>
        <end position="61"/>
    </location>
</feature>
<evidence type="ECO:0000313" key="3">
    <source>
        <dbReference type="Proteomes" id="UP001338309"/>
    </source>
</evidence>
<keyword evidence="1" id="KW-1133">Transmembrane helix</keyword>
<gene>
    <name evidence="2" type="ORF">Aconfl_02810</name>
</gene>
<keyword evidence="3" id="KW-1185">Reference proteome</keyword>
<sequence>MSLSFDPITSDFFLWTILILVLGIGLAFVFFYGKKGISKNRLWVKTGLFFGFWAFLAISLLRPHVSDLKDSKPWLVYEESLEQAELDFWMDSLGLEKSVGISDFDLHSDPVVLLGKQFSKEELYFLRGKQVSWILPREQGIIRDISWKGYLRKGEVQRVSFSVFSSKSDQKLSLGIPQVDSVALVTGWNEGLLEFRPSGQGRAELPLVLEKDTLAVLRYFIGPAVPKKYQVQMGFPSAESRTLANWLREKGETVSEQIQLSRETFLQSNPQSDSLQVRIIDPAQLKQKSVQDWVKGEMGNLMLIQVSDPLALTQQVNRLFGTDFELESAGSELENGLEALPFSWKEKPGQEVFQENRIAIQRLGNAQIGISLLESTYPLLLEGKKESYEEIWGDVFGAMEPAEPRSKRLDAPVFQGLEAQIQLFDQDSLPEIWSAGEDTVWLKRSAINPFLAEGTWQATSIGWIDSGTDFSVYGYGLEELPAVRTARNISDLERNSNKIEESQSSPLSPWIGLIGMFLFLGAMWLEPKL</sequence>
<comment type="caution">
    <text evidence="2">The sequence shown here is derived from an EMBL/GenBank/DDBJ whole genome shotgun (WGS) entry which is preliminary data.</text>
</comment>
<protein>
    <recommendedName>
        <fullName evidence="4">Aerotolerance regulator N-terminal domain-containing protein</fullName>
    </recommendedName>
</protein>